<gene>
    <name evidence="1" type="ORF">BJ085DRAFT_6089</name>
</gene>
<dbReference type="Proteomes" id="UP000268162">
    <property type="component" value="Unassembled WGS sequence"/>
</dbReference>
<dbReference type="AlphaFoldDB" id="A0A4V1J534"/>
<feature type="non-terminal residue" evidence="1">
    <location>
        <position position="147"/>
    </location>
</feature>
<keyword evidence="2" id="KW-1185">Reference proteome</keyword>
<dbReference type="STRING" id="215637.A0A4V1J534"/>
<protein>
    <submittedName>
        <fullName evidence="1">Uncharacterized protein</fullName>
    </submittedName>
</protein>
<dbReference type="EMBL" id="ML002462">
    <property type="protein sequence ID" value="RKP37669.1"/>
    <property type="molecule type" value="Genomic_DNA"/>
</dbReference>
<proteinExistence type="predicted"/>
<name>A0A4V1J534_9FUNG</name>
<feature type="non-terminal residue" evidence="1">
    <location>
        <position position="1"/>
    </location>
</feature>
<sequence length="147" mass="16239">QVKFTYYWIASQTAADKGNVIIGTCDGKPLASVSEDFAKTVEMEGTAKLLDGQFINLADCDCSNFMCFQSTPYALGGHNNALIPYSSIAVNDVAQGQTLYVEALTKVRLPNGQYHNGCVRADDESWSFEGNHIDWYVLSEANYENFN</sequence>
<evidence type="ECO:0000313" key="2">
    <source>
        <dbReference type="Proteomes" id="UP000268162"/>
    </source>
</evidence>
<reference evidence="2" key="1">
    <citation type="journal article" date="2018" name="Nat. Microbiol.">
        <title>Leveraging single-cell genomics to expand the fungal tree of life.</title>
        <authorList>
            <person name="Ahrendt S.R."/>
            <person name="Quandt C.A."/>
            <person name="Ciobanu D."/>
            <person name="Clum A."/>
            <person name="Salamov A."/>
            <person name="Andreopoulos B."/>
            <person name="Cheng J.F."/>
            <person name="Woyke T."/>
            <person name="Pelin A."/>
            <person name="Henrissat B."/>
            <person name="Reynolds N.K."/>
            <person name="Benny G.L."/>
            <person name="Smith M.E."/>
            <person name="James T.Y."/>
            <person name="Grigoriev I.V."/>
        </authorList>
    </citation>
    <scope>NUCLEOTIDE SEQUENCE [LARGE SCALE GENOMIC DNA]</scope>
    <source>
        <strain evidence="2">RSA 468</strain>
    </source>
</reference>
<organism evidence="1 2">
    <name type="scientific">Dimargaris cristalligena</name>
    <dbReference type="NCBI Taxonomy" id="215637"/>
    <lineage>
        <taxon>Eukaryota</taxon>
        <taxon>Fungi</taxon>
        <taxon>Fungi incertae sedis</taxon>
        <taxon>Zoopagomycota</taxon>
        <taxon>Kickxellomycotina</taxon>
        <taxon>Dimargaritomycetes</taxon>
        <taxon>Dimargaritales</taxon>
        <taxon>Dimargaritaceae</taxon>
        <taxon>Dimargaris</taxon>
    </lineage>
</organism>
<accession>A0A4V1J534</accession>
<evidence type="ECO:0000313" key="1">
    <source>
        <dbReference type="EMBL" id="RKP37669.1"/>
    </source>
</evidence>